<dbReference type="PROSITE" id="PS50234">
    <property type="entry name" value="VWFA"/>
    <property type="match status" value="1"/>
</dbReference>
<dbReference type="InterPro" id="IPR003593">
    <property type="entry name" value="AAA+_ATPase"/>
</dbReference>
<feature type="compositionally biased region" description="Acidic residues" evidence="10">
    <location>
        <begin position="4994"/>
        <end position="5009"/>
    </location>
</feature>
<dbReference type="Pfam" id="PF17867">
    <property type="entry name" value="AAA_lid_7"/>
    <property type="match status" value="2"/>
</dbReference>
<dbReference type="EMBL" id="JALLPJ020001318">
    <property type="protein sequence ID" value="KAL3770095.1"/>
    <property type="molecule type" value="Genomic_DNA"/>
</dbReference>
<feature type="compositionally biased region" description="Acidic residues" evidence="10">
    <location>
        <begin position="5132"/>
        <end position="5163"/>
    </location>
</feature>
<feature type="compositionally biased region" description="Basic and acidic residues" evidence="10">
    <location>
        <begin position="5010"/>
        <end position="5050"/>
    </location>
</feature>
<dbReference type="InterPro" id="IPR027417">
    <property type="entry name" value="P-loop_NTPase"/>
</dbReference>
<evidence type="ECO:0000259" key="11">
    <source>
        <dbReference type="PROSITE" id="PS50234"/>
    </source>
</evidence>
<dbReference type="CDD" id="cd00009">
    <property type="entry name" value="AAA"/>
    <property type="match status" value="1"/>
</dbReference>
<feature type="compositionally biased region" description="Basic and acidic residues" evidence="10">
    <location>
        <begin position="5194"/>
        <end position="5209"/>
    </location>
</feature>
<feature type="compositionally biased region" description="Basic and acidic residues" evidence="10">
    <location>
        <begin position="5328"/>
        <end position="5346"/>
    </location>
</feature>
<feature type="region of interest" description="Disordered" evidence="10">
    <location>
        <begin position="67"/>
        <end position="102"/>
    </location>
</feature>
<dbReference type="GO" id="GO:0005654">
    <property type="term" value="C:nucleoplasm"/>
    <property type="evidence" value="ECO:0007669"/>
    <property type="project" value="UniProtKB-SubCell"/>
</dbReference>
<dbReference type="InterPro" id="IPR036465">
    <property type="entry name" value="vWFA_dom_sf"/>
</dbReference>
<feature type="region of interest" description="Disordered" evidence="10">
    <location>
        <begin position="4868"/>
        <end position="5466"/>
    </location>
</feature>
<evidence type="ECO:0000256" key="8">
    <source>
        <dbReference type="ARBA" id="ARBA00023242"/>
    </source>
</evidence>
<feature type="compositionally biased region" description="Polar residues" evidence="10">
    <location>
        <begin position="5265"/>
        <end position="5281"/>
    </location>
</feature>
<dbReference type="InterPro" id="IPR012099">
    <property type="entry name" value="Midasin"/>
</dbReference>
<feature type="compositionally biased region" description="Acidic residues" evidence="10">
    <location>
        <begin position="5110"/>
        <end position="5124"/>
    </location>
</feature>
<keyword evidence="13" id="KW-1185">Reference proteome</keyword>
<evidence type="ECO:0000256" key="10">
    <source>
        <dbReference type="SAM" id="MobiDB-lite"/>
    </source>
</evidence>
<dbReference type="InterPro" id="IPR011704">
    <property type="entry name" value="ATPase_dyneun-rel_AAA"/>
</dbReference>
<dbReference type="GO" id="GO:0005524">
    <property type="term" value="F:ATP binding"/>
    <property type="evidence" value="ECO:0007669"/>
    <property type="project" value="UniProtKB-KW"/>
</dbReference>
<dbReference type="InterPro" id="IPR041190">
    <property type="entry name" value="Midasin_AAA_lid_5"/>
</dbReference>
<feature type="compositionally biased region" description="Basic and acidic residues" evidence="10">
    <location>
        <begin position="5414"/>
        <end position="5428"/>
    </location>
</feature>
<dbReference type="FunFam" id="3.40.50.300:FF:001384">
    <property type="entry name" value="Midasin"/>
    <property type="match status" value="1"/>
</dbReference>
<feature type="compositionally biased region" description="Acidic residues" evidence="10">
    <location>
        <begin position="5367"/>
        <end position="5385"/>
    </location>
</feature>
<feature type="compositionally biased region" description="Acidic residues" evidence="10">
    <location>
        <begin position="5064"/>
        <end position="5079"/>
    </location>
</feature>
<dbReference type="SMART" id="SM00382">
    <property type="entry name" value="AAA"/>
    <property type="match status" value="5"/>
</dbReference>
<evidence type="ECO:0000256" key="4">
    <source>
        <dbReference type="ARBA" id="ARBA00017143"/>
    </source>
</evidence>
<feature type="compositionally biased region" description="Basic and acidic residues" evidence="10">
    <location>
        <begin position="1259"/>
        <end position="1276"/>
    </location>
</feature>
<evidence type="ECO:0000256" key="6">
    <source>
        <dbReference type="ARBA" id="ARBA00022840"/>
    </source>
</evidence>
<dbReference type="GO" id="GO:0005730">
    <property type="term" value="C:nucleolus"/>
    <property type="evidence" value="ECO:0007669"/>
    <property type="project" value="UniProtKB-SubCell"/>
</dbReference>
<comment type="similarity">
    <text evidence="3 9">Belongs to the midasin family.</text>
</comment>
<keyword evidence="8 9" id="KW-0539">Nucleus</keyword>
<gene>
    <name evidence="12" type="ORF">ACHAWO_006076</name>
</gene>
<dbReference type="Gene3D" id="3.40.50.410">
    <property type="entry name" value="von Willebrand factor, type A domain"/>
    <property type="match status" value="1"/>
</dbReference>
<dbReference type="InterPro" id="IPR002035">
    <property type="entry name" value="VWF_A"/>
</dbReference>
<protein>
    <recommendedName>
        <fullName evidence="4 9">Midasin</fullName>
    </recommendedName>
</protein>
<feature type="compositionally biased region" description="Acidic residues" evidence="10">
    <location>
        <begin position="74"/>
        <end position="93"/>
    </location>
</feature>
<feature type="compositionally biased region" description="Basic and acidic residues" evidence="10">
    <location>
        <begin position="5080"/>
        <end position="5091"/>
    </location>
</feature>
<evidence type="ECO:0000256" key="7">
    <source>
        <dbReference type="ARBA" id="ARBA00023186"/>
    </source>
</evidence>
<accession>A0ABD3N1X8</accession>
<keyword evidence="6 9" id="KW-0067">ATP-binding</keyword>
<evidence type="ECO:0000256" key="2">
    <source>
        <dbReference type="ARBA" id="ARBA00004642"/>
    </source>
</evidence>
<evidence type="ECO:0000256" key="5">
    <source>
        <dbReference type="ARBA" id="ARBA00022741"/>
    </source>
</evidence>
<evidence type="ECO:0000313" key="12">
    <source>
        <dbReference type="EMBL" id="KAL3770095.1"/>
    </source>
</evidence>
<evidence type="ECO:0000256" key="9">
    <source>
        <dbReference type="PIRNR" id="PIRNR010340"/>
    </source>
</evidence>
<comment type="caution">
    <text evidence="12">The sequence shown here is derived from an EMBL/GenBank/DDBJ whole genome shotgun (WGS) entry which is preliminary data.</text>
</comment>
<dbReference type="SUPFAM" id="SSF53300">
    <property type="entry name" value="vWA-like"/>
    <property type="match status" value="1"/>
</dbReference>
<feature type="domain" description="VWFA" evidence="11">
    <location>
        <begin position="5566"/>
        <end position="5763"/>
    </location>
</feature>
<feature type="region of interest" description="Disordered" evidence="10">
    <location>
        <begin position="1256"/>
        <end position="1276"/>
    </location>
</feature>
<organism evidence="12 13">
    <name type="scientific">Cyclotella atomus</name>
    <dbReference type="NCBI Taxonomy" id="382360"/>
    <lineage>
        <taxon>Eukaryota</taxon>
        <taxon>Sar</taxon>
        <taxon>Stramenopiles</taxon>
        <taxon>Ochrophyta</taxon>
        <taxon>Bacillariophyta</taxon>
        <taxon>Coscinodiscophyceae</taxon>
        <taxon>Thalassiosirophycidae</taxon>
        <taxon>Stephanodiscales</taxon>
        <taxon>Stephanodiscaceae</taxon>
        <taxon>Cyclotella</taxon>
    </lineage>
</organism>
<dbReference type="PANTHER" id="PTHR48103">
    <property type="entry name" value="MIDASIN-RELATED"/>
    <property type="match status" value="1"/>
</dbReference>
<dbReference type="Gene3D" id="3.40.50.300">
    <property type="entry name" value="P-loop containing nucleotide triphosphate hydrolases"/>
    <property type="match status" value="6"/>
</dbReference>
<feature type="compositionally biased region" description="Acidic residues" evidence="10">
    <location>
        <begin position="3896"/>
        <end position="3911"/>
    </location>
</feature>
<feature type="region of interest" description="Disordered" evidence="10">
    <location>
        <begin position="3854"/>
        <end position="3879"/>
    </location>
</feature>
<reference evidence="12 13" key="1">
    <citation type="submission" date="2024-10" db="EMBL/GenBank/DDBJ databases">
        <title>Updated reference genomes for cyclostephanoid diatoms.</title>
        <authorList>
            <person name="Roberts W.R."/>
            <person name="Alverson A.J."/>
        </authorList>
    </citation>
    <scope>NUCLEOTIDE SEQUENCE [LARGE SCALE GENOMIC DNA]</scope>
    <source>
        <strain evidence="12 13">AJA010-31</strain>
    </source>
</reference>
<feature type="region of interest" description="Disordered" evidence="10">
    <location>
        <begin position="473"/>
        <end position="493"/>
    </location>
</feature>
<dbReference type="PIRSF" id="PIRSF010340">
    <property type="entry name" value="Midasin"/>
    <property type="match status" value="1"/>
</dbReference>
<dbReference type="InterPro" id="IPR040848">
    <property type="entry name" value="AAA_lid_7"/>
</dbReference>
<evidence type="ECO:0000256" key="3">
    <source>
        <dbReference type="ARBA" id="ARBA00007188"/>
    </source>
</evidence>
<feature type="compositionally biased region" description="Low complexity" evidence="10">
    <location>
        <begin position="5246"/>
        <end position="5257"/>
    </location>
</feature>
<comment type="function">
    <text evidence="9">Nuclear chaperone required for maturation and nuclear export of pre-60S ribosome subunits.</text>
</comment>
<dbReference type="PANTHER" id="PTHR48103:SF2">
    <property type="entry name" value="MIDASIN"/>
    <property type="match status" value="1"/>
</dbReference>
<feature type="compositionally biased region" description="Acidic residues" evidence="10">
    <location>
        <begin position="4932"/>
        <end position="4951"/>
    </location>
</feature>
<comment type="subcellular location">
    <subcellularLocation>
        <location evidence="1">Nucleus</location>
        <location evidence="1">Nucleolus</location>
    </subcellularLocation>
    <subcellularLocation>
        <location evidence="2">Nucleus</location>
        <location evidence="2">Nucleoplasm</location>
    </subcellularLocation>
</comment>
<dbReference type="Pfam" id="PF07728">
    <property type="entry name" value="AAA_5"/>
    <property type="match status" value="8"/>
</dbReference>
<feature type="region of interest" description="Disordered" evidence="10">
    <location>
        <begin position="3896"/>
        <end position="3919"/>
    </location>
</feature>
<evidence type="ECO:0000313" key="13">
    <source>
        <dbReference type="Proteomes" id="UP001530400"/>
    </source>
</evidence>
<name>A0ABD3N1X8_9STRA</name>
<feature type="compositionally biased region" description="Acidic residues" evidence="10">
    <location>
        <begin position="4961"/>
        <end position="4973"/>
    </location>
</feature>
<dbReference type="FunFam" id="3.40.50.300:FF:000142">
    <property type="entry name" value="Midasin"/>
    <property type="match status" value="1"/>
</dbReference>
<feature type="region of interest" description="Disordered" evidence="10">
    <location>
        <begin position="1737"/>
        <end position="1768"/>
    </location>
</feature>
<feature type="compositionally biased region" description="Polar residues" evidence="10">
    <location>
        <begin position="5445"/>
        <end position="5458"/>
    </location>
</feature>
<feature type="compositionally biased region" description="Acidic residues" evidence="10">
    <location>
        <begin position="5177"/>
        <end position="5193"/>
    </location>
</feature>
<feature type="compositionally biased region" description="Basic and acidic residues" evidence="10">
    <location>
        <begin position="5294"/>
        <end position="5306"/>
    </location>
</feature>
<dbReference type="Pfam" id="PF17865">
    <property type="entry name" value="AAA_lid_5"/>
    <property type="match status" value="1"/>
</dbReference>
<dbReference type="GO" id="GO:0042254">
    <property type="term" value="P:ribosome biogenesis"/>
    <property type="evidence" value="ECO:0007669"/>
    <property type="project" value="UniProtKB-ARBA"/>
</dbReference>
<evidence type="ECO:0000256" key="1">
    <source>
        <dbReference type="ARBA" id="ARBA00004604"/>
    </source>
</evidence>
<keyword evidence="7 9" id="KW-0143">Chaperone</keyword>
<feature type="compositionally biased region" description="Polar residues" evidence="10">
    <location>
        <begin position="483"/>
        <end position="493"/>
    </location>
</feature>
<sequence length="5777" mass="644446">METKPPANPTLPYLHRLIVYTSALTNNNSIQTNETDGETCADTLAKLLLEAAAPSMMVQSVPTAFLPRGHQEYDSQDMEDDGSDDEDEEEEENSFPPFKNISRFKSGRPRDYTRVDALRSLLRCMSAIALDVAARASVRVLMDDDGKLRLQALVLLGIWIGEAPQLAPLVSDLFGKNEGSSNTTCPLASLEFVVKQLAGETVNEREAREAVVVAEAVRELLHHYCAKRYEGEFVKRWWDWDSSVFVLLRAYGEPTGEPLGGTMMENAADDDAMDVDGDVMEVEDVGKEAAKPFQDLKFYIGGYSPETNAPHCKDWKNPLFQLRWHIARAIGSLFALRSLPLSKFLKRMGVYENDVPFVRHPWTVLDEETHCEVHRMNGVGRVVLPKIENAKVKFGGCYHALTPEAREEETRKQKALEEAEQEANKEYFFDVPTSIDIREVIPMHPSLVHVGKGILLPRRGSVASYVQHYRSSLEENESRKSSHTPSSTCFIPTDTTTRNMSLLGVAMSNDPHPPPILVCGPAGSGKSSLVRELSRQCASFASSSHNSSGKKSCQEDELLELHIDEETDSKTLLGSYVATDIPGEFVWMAGPLTSAARLGRWVLIEDVDRCPEEIQASLIRLLDERILPLGVGKEEKCHPRFRLFGTCGTSASSLNDSNVHNARRRSVLTAGSNGKRVLHPNLWRKVHVDPLPFSELQSVGRQLHPDLPYSVADAVLDVLRKLDRSGRHDAMKPDDVTVSAEQEQTNIDKNLKNILGHGARHVSVRDYIKLLSRISAALNFEPGTEYATESQRLVCLAETVDVFAMSCPHVEKRRDFICQIAAPIWGLTADAATRYIESRIPFITFGGHNNRRVEIGRGRLLAVKEEDVGLDGDTTPGKRRNFAETNHALRFMESIAVCASANEPALLVGETGCGKTTLVQRLASLTGRQLLVLNLSLSTDSTDLLGGYKPLEIRHVARGVYDSFVDLFVSSFSRTQNAQFLRFVLNAYEKGDWKKLAQCFIKAAGMGEKKVRQGTDLKSIALWADFRQTAERFERQRVASESGMAFLFSEGALVDALRTGKWVLLDEINLASSETLQRLCGLLDDSTGSITLTEKGDAEAVERHPDFRLFAAMNPATDAGKKDLPASIRTRFTELYVDELTDSNQLRFVAARYLDGAVTSNGVPLEHSESVMTAVDTYLQCRVLSEQSLVDGGGQRPRYTMRTLCRALAAARSLIIQQRYSAQRAILEGFELAFEGSLDPPSRSIVQKLFNSSLGKGLTSKERDHPGRRPDGKNGVDTHTLIKPFWMKSGNEEQIDLAEPTSTEGRPQFVLTPSAASNLRRLCQAVASGPWSVLLEGPTSAGKTSLVEYLAKRIGHRCVRINNHEHTDIQEYTGSYAADSNGKISFQEGILVHALRKGYWVILDELNLAPSEVLEALNRLLDDNRELYLAEINEVVKPHPNFRLFATQNPAGAYGGRKPLSRAFRNRFVEIHMADIPENEMTLILERRCGCPPSHAKLLVKVMKSLRQRRSRTGIFRGKDGLVTPRDLLRWAERGATSKLELAREGFMLLAERLRIDEEKDCVRDVLETELKVSIDMEDSYYGSSSEGRVMLEQALGQKSLLSESGLHIDSIAPTKSILRLLSLVMRCIKQKEPVLLVGDTGCGKTTVVQLLSVILKTQLTVVNCHASTETSDLLGGFRPIRGRPSIALEMSQKVTGLIQNWSDTSFDISSIAPSSNEPKVMVEFLNELSGLYLANPKDDPSSTYNEKSDKKRRKLANGDAASSSTERLHRELVQNTLQEVTAMYHKYTSLFEWVDGPLVTSMKDGCMLLLDEMSLAEDAVLERLNSVLEPSRTITLAEKGGEGPACAHEVGTLSLSSEVKADEHFRIFATMNPGGDFGKRELSPALRSRFTEIWVPPVTQRSDVDLVLERSFLSYTNAHDKDLHMLSNLRNLMLNYVEWFNNAICDDPATFCNDFKLSLRDVLSWARFIADVTVKRQIVSTYSAFLHGAALMHLDGVGLGTGVSNHDASATRDKAKSYLLEQIAPRSESLDIVGFKDELSELQESLIDTDVLFGIQPFTIPKGQNAIPTDSKFHMTAPTTGMNLRRVLRGMQISKPILLEGSPGVGKTSLISALAAASGHNLVRINLSEQTDISDLMGSDLPYSSENETDNTSQANFRWCDGVLLQAIKRGDWVLLDELNLASQSVLEGLNSCLDHRASVYIPELGQSFECPPSFRIFAAQNPLAQGGGRKGLPKSFLNRFTKVYVEALTRDDLLNIVSDQFPTVPIDLVMRMVDINCGIHHDVVQRGLYGQQGSPWEFNLRDVFRWCQLLTAKGEVTPAIAAKYADILYTQRLRTVQDRLLVKERFADLRASVKIASPSRLTVSESHVIVGTTKIERNQDVFSWSLIPTHESGPNISQSLYGPLEAVACCIQMNWACLLVGSSSCGKNTILKLLGDACNIHVETLAMSPSTDVAELIGCFEQTDSMKVYKEVLSIARQLYNKVCLSQEVDADMMQAVDKNYTVIESSACYESGIEKSLPAMHELLSCFEDIASCHPTFQETTFSEIAFCRQWVALTKRKGGTKETQSPFQWIDGILVKAMERGHWLHLENVNFCPSSVLDRLNPLMEFGGQLVVTESGIADSAKDAKPRVIKPHPNFRLFLSMNPISHGEVSRAMRNRCIEVCVIPPGFVNDTPDSTGNVETVDALAGLWDSGVRSYAVGQCMITSHHSDCVQSLGCHEDVPTIKSLKGWGAMFSSLLKRGSCSPLDTSHQLLYETHEDIGGKHQLEVSSFLGLLSSMSSREHLMLDSFDGDLARYSRLSRVMIRSNQHDLESYIFSMVASDFNHPQSHPEKGQARLLLQSFCRLLEAMCIKDLTKLLTYFDGQCQVISSQIKVMVFLLSLMVPRLPESAITGDENSLMDIVNASLDKSIDAGDISSSFLPVRLHHSTEEAFTYYQLNCANALPHHGKMNVAALSYCINTKRVDASDIHCPITPLLFPLFQTLSMLLQSANTSTGDGSAVLMQVSLRRDRLWQYLKRCNNVGVGSNSQLGNSFGEFLVNYSWLKKATNNIKMLFHNNAAATDSEINLMLRQLHLSFEKVDKMVEESMGGSISSSDFLWKRGGHPILPSSFNNMEVLSKLQEISKQSALTTEDIFGFTHIVSSTSSQVDINNLVAENHPCLYIDKGFTSQLLGAISTIFCAATDETKDQVLPIANNTCGIVASSIAQSFKCQAANFAADLNFATIDTTIKTVENALDLEAIKGLGEGGKTRQSATDFVSNLAIRFGKIQTSQIGEILCVQDEASIIFALSSVLRRHINSKGNSLLEDLRQLRSSIQSFIQKFSSHTQWSVQDIRPYQTLNWVLDSQSLDSESVFRTANCLLPRMISAFHGHHWCNSFNDLELISSNLQGPGLWNKDYESRQSTSISPIFCASSKSALVASCAGPERVNMNAHRSAMFHLLQLPTLASDRSFFTMENGEARRSQASSLLSLFTRCKKWNRESPIDLIKYHFSVVLMAVHQQNGCDATSTIQLLDQPPTFDINTSSLAPAIGAELSDLSAQLIGKIQLLNVTDGGSVTYKQYLAQAWTYLGLVRLHLLVPSSPIDPGRKPAAKVEQLDFVIGDINSTLLSFCLHNGLSEGNFGISQPVQNLLCNQRDAHMTKRSRQEKKIIERPPNSPPFYDLYREIHHFCKTVSVEKVTSIVKLIEKSDGSNFISQETNWQCSAAAFCNRLSTVYSMYEDVTIPCINEIRSIQRGLREFSLIRDQSSYSKSMVEVQNSLLTYPYTNDACSLQLTEDSVTTCLNELLHNFGVTARPVTKAEIASIVKSYHLATLIRLHLRSTLDKTSTGLSYGDLITVNDSLSLIASCSTAHLDRKPYKDDGTKHESEAEREERELREHFPDHGVEFQRILTRLEEEHDDEHDAQETGETEQDTTSKQLSDQELSLAVMLHRDLFDKTSKADDKLRTRAFVASYGAASKMSELTNLMPNPKDELQFLGSHTLALALRCDTKRNVWLPSLYSETTRDFHHDPFPSESIKADEPLRNLLIRIAQLLRAFPGHAVLVGLGQVVERIRQLDIQVESLGKVMAGLEVILRRAQDWEQHASQHVQLGNPLKDISALVTSWRKLELHSWSSLLTMREKRRGLRANRHWPRMYSLIHNDRAGGKITNCNVENISVLSPKWVWKGYPRLAERLGLVVETKSIHELAQVLDTFILTSNISECSDRLRLLRSFANELRHECSVTGIERLSLARLMHSMWNYYERLMPILVNKKDKQREPIEKRLKDEVKLAKWDEQTYYSLAESSEKNHRKLMKFLRDYDEVLDSTVMNILEQNFVDGIRASNQTTAVDHEPITVVPGNTSMFPHLTRTEIDETALTAPGIMFDNSKLIMDVIYEDWAAAGLADSVDKYITGISHYNKRMKSVISKGTSWANSGAVIIVDILESLFTRIESLRDPKATKQLKQRALVDLFKVLKDQGLSSIIWSVPSQIRESHQLLQLPTPSLDDAPLAIRESLEKGESYFHRCQVEISRIRSEISMLGSQYMSQREMALMQGYCEHMLFLICQERCMLVDMIETISAFESFLNCYEGVTDNIPTGQLDLSHQTAEFEASIALAIEGFRQLVLLLKESSSLVDTDHQNKVRDAITILAGCAQKLEEGYSPSGGTCPISLDRIYSIGNDMPILLDDSKRDLLSCVELCSDALPSSIFDSCIGNVDYSMMLANSVKLNDEAKLTSAANSKTTTTLQMISSLVQSTLISAQSICSSREAASKDSSPDQLQQENETKVCESHMKMINEWDGLQLSKLNQKIRELSKCLLSLHNNEAPTEPIRSLCTKAAINSFTLVRNVLQLSKCRLQDAAVFYRQHTKLLYVLLRVFRVLIAKGFCADDVSDGGEGDGAGGAGNIKFEDDVEGTGMGEGEGKNDVTDQIENEEQLLGLKGEEEQEAKSSQEKKQLNEDEVDTGMEMEGDFDGENYDLPEQQHDDKNDDEDGNNEEEIDREMGDGNDPNEQVVDEKMWDNNEDDLEDMNQEEEKFEDNSKMTGEKLEDEMRTKEETEDGNDKEGQNKQDAETHDAKQNAPDEAAENNKDDMDDTDNTNDDTEDKYEESHGLDVRDEQNGENNEPEDLGIDLNEGLNIDEDQEDAPADQGDECASASGEPDDASDADANNETETDAEANLDTEEAEESEAMDVSGGGNVQNQDDTNEEQPPDDNEEDEEPRMEHSAKNQHETKEQLHGIAAPEGEDAVKETYDADQDDDTGDDGKAEEDAGGADENIGESSQGNSGSGNDGAWQSGQASEQEKGQSNNEADKVPNPFRNPGDAEKFWHKKLDIINDNPDDENPSNQNTGDQEPQQQRDKMDQDGVFEYSKENEENSGQVLGAAEEEQAKLLQENENDEFQPNDQADENGDVEMQDRDEQSKRNKPKSSQSDSKSMPSQEEQAEHRQESSTEKKEEEQDDNMEEVNEPKIQETPISVNAPLSSNKMPSEVSDIEDMDDSDDIQEVEVSTEFNSLDIQEARIRWQTIQSETNNLSRRLCEKLRLVMEPLLATKLRGDYRTGKRVNMKRIIGYIASGYRKDKIWLRRTKPAKRDYRILIAVDDSESMQKSQAGDIALRALATLANGMSQLEIGQLGVASFGEEMKLIHPFNLPFTSESGVNVVSNFTFNQKRTRTALCVESSIAALENVESASSSMQLVFMISDGRIERDSRSKLRRLIRQMSEQNMLMVMIIVEGEDADLSNKGNESILNMKEVSFVKGKPQIKHFIEDYPFPYYLVVNDLTSLPEILGDALRQWFEMMAQIQNGV</sequence>
<dbReference type="SUPFAM" id="SSF52540">
    <property type="entry name" value="P-loop containing nucleoside triphosphate hydrolases"/>
    <property type="match status" value="6"/>
</dbReference>
<feature type="compositionally biased region" description="Basic and acidic residues" evidence="10">
    <location>
        <begin position="4914"/>
        <end position="4931"/>
    </location>
</feature>
<dbReference type="Proteomes" id="UP001530400">
    <property type="component" value="Unassembled WGS sequence"/>
</dbReference>
<keyword evidence="5 9" id="KW-0547">Nucleotide-binding</keyword>
<proteinExistence type="inferred from homology"/>
<feature type="compositionally biased region" description="Low complexity" evidence="10">
    <location>
        <begin position="5399"/>
        <end position="5411"/>
    </location>
</feature>